<dbReference type="NCBIfam" id="TIGR04056">
    <property type="entry name" value="OMP_RagA_SusC"/>
    <property type="match status" value="1"/>
</dbReference>
<evidence type="ECO:0000256" key="1">
    <source>
        <dbReference type="ARBA" id="ARBA00004571"/>
    </source>
</evidence>
<dbReference type="SUPFAM" id="SSF56935">
    <property type="entry name" value="Porins"/>
    <property type="match status" value="1"/>
</dbReference>
<organism evidence="10 11">
    <name type="scientific">Parapedobacter deserti</name>
    <dbReference type="NCBI Taxonomy" id="1912957"/>
    <lineage>
        <taxon>Bacteria</taxon>
        <taxon>Pseudomonadati</taxon>
        <taxon>Bacteroidota</taxon>
        <taxon>Sphingobacteriia</taxon>
        <taxon>Sphingobacteriales</taxon>
        <taxon>Sphingobacteriaceae</taxon>
        <taxon>Parapedobacter</taxon>
    </lineage>
</organism>
<dbReference type="Pfam" id="PF07715">
    <property type="entry name" value="Plug"/>
    <property type="match status" value="1"/>
</dbReference>
<keyword evidence="8" id="KW-0732">Signal</keyword>
<dbReference type="InterPro" id="IPR036942">
    <property type="entry name" value="Beta-barrel_TonB_sf"/>
</dbReference>
<dbReference type="InterPro" id="IPR023996">
    <property type="entry name" value="TonB-dep_OMP_SusC/RagA"/>
</dbReference>
<comment type="caution">
    <text evidence="10">The sequence shown here is derived from an EMBL/GenBank/DDBJ whole genome shotgun (WGS) entry which is preliminary data.</text>
</comment>
<keyword evidence="3 7" id="KW-1134">Transmembrane beta strand</keyword>
<feature type="chain" id="PRO_5046673323" evidence="8">
    <location>
        <begin position="22"/>
        <end position="988"/>
    </location>
</feature>
<dbReference type="InterPro" id="IPR008969">
    <property type="entry name" value="CarboxyPept-like_regulatory"/>
</dbReference>
<dbReference type="InterPro" id="IPR012910">
    <property type="entry name" value="Plug_dom"/>
</dbReference>
<keyword evidence="2 7" id="KW-0813">Transport</keyword>
<dbReference type="InterPro" id="IPR039426">
    <property type="entry name" value="TonB-dep_rcpt-like"/>
</dbReference>
<sequence>MKQKLLCFLMLGILLIGSAYAQERRISGRVTSSEDGAPIAGVSVLAVGTGRATQTDELGTFSLDVASNVTALEFRYLGYVTQTITLGSRTTISVVLETDATAIDEVVVVGYGSARSLSNVVGSVKHISGQVLESRPSANALDALQGQIAGVQIFSSNGEPSVTPSIRLHGSGSLGASSTPLIVLDGIPIDPNSLVSLNPEDFESVTVLKDASATSIYGSRAANGVIYLTSKKGKRNSPPSISLKSQYGVSQMAQTDYFKDVFTSPELFDFWLETGFRNQEQVDNLRENWPHDTRWFDVYYLNNQPFSQTDLSVTGGGDRTTYYISGGYLNSEGLSYRSGFERYTLRSNLATDISSWIKVGMNLSVGTDGRQTNPYGTNSLNRGLAMLSQPFYTPYDEDGNLYYEQQIPGLARFHPKYLADMITADQRKVLFNPSGYIQMTPLKGLTLKVQGGLEFFDLTASGRTYASYNNLYNGSASESLRRDLSKTITNTIEYAFDAAEKHRFTLLGGHEFIDYDRQEFSASSNGHTDDRLMLLSAGPNNRNVGQSRTQYVFNSFFGRVSYGFDDKYLFDATVRQDASSRFGRDNRYATFWSLGGLWRAKNENFLRDLDWLTDLNVRASVGTSGNSQIENYESLALIGTNIYNGQTGWGISAPGNPALAWESQFKGTAGVSAVLFNLATVELEYYHRITDNMLVDVPYPYTSGFADITSNVGKLRNRGVDIDVSADVIRTGNLRVTPRFNMNYNQETVLELFQGNDYWIIPNTGVSWAVGQPRGYFYPVWAGVNPDNGDPQWYVPNEDPDMIVVPNKDPNNVTTSFNAGELQQNTGLKRYPPVAGGFGLTSNYKGIEFGFDFAFISGKYLINNDRYFTENPNQFAGYNQSRVVADYWKNPGDNARFPRYGVQFTQFDSRLIENASFTRLKNVTLGYNFPKSLLDRTGFLRGAKVFFVGRNLLTWTQYTGPDPEVDSNLTLGVNPNTKQYTFGLQVQL</sequence>
<dbReference type="Gene3D" id="2.170.130.10">
    <property type="entry name" value="TonB-dependent receptor, plug domain"/>
    <property type="match status" value="1"/>
</dbReference>
<keyword evidence="4 7" id="KW-0812">Transmembrane</keyword>
<evidence type="ECO:0000256" key="6">
    <source>
        <dbReference type="ARBA" id="ARBA00023237"/>
    </source>
</evidence>
<feature type="domain" description="TonB-dependent receptor plug" evidence="9">
    <location>
        <begin position="118"/>
        <end position="225"/>
    </location>
</feature>
<evidence type="ECO:0000256" key="2">
    <source>
        <dbReference type="ARBA" id="ARBA00022448"/>
    </source>
</evidence>
<dbReference type="Proteomes" id="UP001595526">
    <property type="component" value="Unassembled WGS sequence"/>
</dbReference>
<dbReference type="NCBIfam" id="TIGR04057">
    <property type="entry name" value="SusC_RagA_signa"/>
    <property type="match status" value="1"/>
</dbReference>
<dbReference type="InterPro" id="IPR037066">
    <property type="entry name" value="Plug_dom_sf"/>
</dbReference>
<comment type="subcellular location">
    <subcellularLocation>
        <location evidence="1 7">Cell outer membrane</location>
        <topology evidence="1 7">Multi-pass membrane protein</topology>
    </subcellularLocation>
</comment>
<evidence type="ECO:0000259" key="9">
    <source>
        <dbReference type="Pfam" id="PF07715"/>
    </source>
</evidence>
<evidence type="ECO:0000256" key="3">
    <source>
        <dbReference type="ARBA" id="ARBA00022452"/>
    </source>
</evidence>
<evidence type="ECO:0000313" key="11">
    <source>
        <dbReference type="Proteomes" id="UP001595526"/>
    </source>
</evidence>
<evidence type="ECO:0000256" key="5">
    <source>
        <dbReference type="ARBA" id="ARBA00023136"/>
    </source>
</evidence>
<accession>A0ABV7JFS4</accession>
<keyword evidence="6 7" id="KW-0998">Cell outer membrane</keyword>
<evidence type="ECO:0000256" key="7">
    <source>
        <dbReference type="PROSITE-ProRule" id="PRU01360"/>
    </source>
</evidence>
<dbReference type="SUPFAM" id="SSF49464">
    <property type="entry name" value="Carboxypeptidase regulatory domain-like"/>
    <property type="match status" value="1"/>
</dbReference>
<dbReference type="Gene3D" id="2.60.40.1120">
    <property type="entry name" value="Carboxypeptidase-like, regulatory domain"/>
    <property type="match status" value="1"/>
</dbReference>
<evidence type="ECO:0000313" key="10">
    <source>
        <dbReference type="EMBL" id="MFC3196935.1"/>
    </source>
</evidence>
<dbReference type="Gene3D" id="2.40.170.20">
    <property type="entry name" value="TonB-dependent receptor, beta-barrel domain"/>
    <property type="match status" value="1"/>
</dbReference>
<protein>
    <submittedName>
        <fullName evidence="10">SusC/RagA family TonB-linked outer membrane protein</fullName>
    </submittedName>
</protein>
<evidence type="ECO:0000256" key="8">
    <source>
        <dbReference type="SAM" id="SignalP"/>
    </source>
</evidence>
<evidence type="ECO:0000256" key="4">
    <source>
        <dbReference type="ARBA" id="ARBA00022692"/>
    </source>
</evidence>
<name>A0ABV7JFS4_9SPHI</name>
<dbReference type="Pfam" id="PF13715">
    <property type="entry name" value="CarbopepD_reg_2"/>
    <property type="match status" value="1"/>
</dbReference>
<comment type="similarity">
    <text evidence="7">Belongs to the TonB-dependent receptor family.</text>
</comment>
<gene>
    <name evidence="10" type="ORF">ACFOET_04835</name>
</gene>
<feature type="signal peptide" evidence="8">
    <location>
        <begin position="1"/>
        <end position="21"/>
    </location>
</feature>
<reference evidence="11" key="1">
    <citation type="journal article" date="2019" name="Int. J. Syst. Evol. Microbiol.">
        <title>The Global Catalogue of Microorganisms (GCM) 10K type strain sequencing project: providing services to taxonomists for standard genome sequencing and annotation.</title>
        <authorList>
            <consortium name="The Broad Institute Genomics Platform"/>
            <consortium name="The Broad Institute Genome Sequencing Center for Infectious Disease"/>
            <person name="Wu L."/>
            <person name="Ma J."/>
        </authorList>
    </citation>
    <scope>NUCLEOTIDE SEQUENCE [LARGE SCALE GENOMIC DNA]</scope>
    <source>
        <strain evidence="11">KCTC 52416</strain>
    </source>
</reference>
<dbReference type="PROSITE" id="PS52016">
    <property type="entry name" value="TONB_DEPENDENT_REC_3"/>
    <property type="match status" value="1"/>
</dbReference>
<dbReference type="EMBL" id="JBHRTA010000009">
    <property type="protein sequence ID" value="MFC3196935.1"/>
    <property type="molecule type" value="Genomic_DNA"/>
</dbReference>
<keyword evidence="5 7" id="KW-0472">Membrane</keyword>
<proteinExistence type="inferred from homology"/>
<keyword evidence="11" id="KW-1185">Reference proteome</keyword>
<dbReference type="InterPro" id="IPR023997">
    <property type="entry name" value="TonB-dep_OMP_SusC/RagA_CS"/>
</dbReference>
<dbReference type="RefSeq" id="WP_379020136.1">
    <property type="nucleotide sequence ID" value="NZ_JBHRTA010000009.1"/>
</dbReference>